<feature type="compositionally biased region" description="Polar residues" evidence="1">
    <location>
        <begin position="54"/>
        <end position="63"/>
    </location>
</feature>
<evidence type="ECO:0000256" key="1">
    <source>
        <dbReference type="SAM" id="MobiDB-lite"/>
    </source>
</evidence>
<keyword evidence="3" id="KW-1185">Reference proteome</keyword>
<gene>
    <name evidence="2" type="ORF">EB796_014526</name>
</gene>
<feature type="region of interest" description="Disordered" evidence="1">
    <location>
        <begin position="42"/>
        <end position="80"/>
    </location>
</feature>
<protein>
    <submittedName>
        <fullName evidence="2">Uncharacterized protein</fullName>
    </submittedName>
</protein>
<sequence>MDEEETLRVDSKHQVNIGQTTQALRQQAGALTVCPGNRIKEEVKRIDEEVETTARPTAPQTRSTSDHSGVRTSKQRCIIS</sequence>
<comment type="caution">
    <text evidence="2">The sequence shown here is derived from an EMBL/GenBank/DDBJ whole genome shotgun (WGS) entry which is preliminary data.</text>
</comment>
<reference evidence="2" key="1">
    <citation type="submission" date="2020-06" db="EMBL/GenBank/DDBJ databases">
        <title>Draft genome of Bugula neritina, a colonial animal packing powerful symbionts and potential medicines.</title>
        <authorList>
            <person name="Rayko M."/>
        </authorList>
    </citation>
    <scope>NUCLEOTIDE SEQUENCE [LARGE SCALE GENOMIC DNA]</scope>
    <source>
        <strain evidence="2">Kwan_BN1</strain>
    </source>
</reference>
<organism evidence="2 3">
    <name type="scientific">Bugula neritina</name>
    <name type="common">Brown bryozoan</name>
    <name type="synonym">Sertularia neritina</name>
    <dbReference type="NCBI Taxonomy" id="10212"/>
    <lineage>
        <taxon>Eukaryota</taxon>
        <taxon>Metazoa</taxon>
        <taxon>Spiralia</taxon>
        <taxon>Lophotrochozoa</taxon>
        <taxon>Bryozoa</taxon>
        <taxon>Gymnolaemata</taxon>
        <taxon>Cheilostomatida</taxon>
        <taxon>Flustrina</taxon>
        <taxon>Buguloidea</taxon>
        <taxon>Bugulidae</taxon>
        <taxon>Bugula</taxon>
    </lineage>
</organism>
<evidence type="ECO:0000313" key="2">
    <source>
        <dbReference type="EMBL" id="KAF6027160.1"/>
    </source>
</evidence>
<dbReference type="EMBL" id="VXIV02002131">
    <property type="protein sequence ID" value="KAF6027160.1"/>
    <property type="molecule type" value="Genomic_DNA"/>
</dbReference>
<proteinExistence type="predicted"/>
<evidence type="ECO:0000313" key="3">
    <source>
        <dbReference type="Proteomes" id="UP000593567"/>
    </source>
</evidence>
<dbReference type="AlphaFoldDB" id="A0A7J7JLM3"/>
<dbReference type="Proteomes" id="UP000593567">
    <property type="component" value="Unassembled WGS sequence"/>
</dbReference>
<accession>A0A7J7JLM3</accession>
<name>A0A7J7JLM3_BUGNE</name>